<gene>
    <name evidence="2" type="ORF">XELAEV_18034137mg</name>
</gene>
<name>A0A974CLN4_XENLA</name>
<evidence type="ECO:0000256" key="1">
    <source>
        <dbReference type="SAM" id="Phobius"/>
    </source>
</evidence>
<proteinExistence type="predicted"/>
<keyword evidence="1" id="KW-0812">Transmembrane</keyword>
<protein>
    <submittedName>
        <fullName evidence="2">Uncharacterized protein</fullName>
    </submittedName>
</protein>
<dbReference type="EMBL" id="CM004477">
    <property type="protein sequence ID" value="OCT75147.1"/>
    <property type="molecule type" value="Genomic_DNA"/>
</dbReference>
<reference evidence="3" key="1">
    <citation type="journal article" date="2016" name="Nature">
        <title>Genome evolution in the allotetraploid frog Xenopus laevis.</title>
        <authorList>
            <person name="Session A.M."/>
            <person name="Uno Y."/>
            <person name="Kwon T."/>
            <person name="Chapman J.A."/>
            <person name="Toyoda A."/>
            <person name="Takahashi S."/>
            <person name="Fukui A."/>
            <person name="Hikosaka A."/>
            <person name="Suzuki A."/>
            <person name="Kondo M."/>
            <person name="van Heeringen S.J."/>
            <person name="Quigley I."/>
            <person name="Heinz S."/>
            <person name="Ogino H."/>
            <person name="Ochi H."/>
            <person name="Hellsten U."/>
            <person name="Lyons J.B."/>
            <person name="Simakov O."/>
            <person name="Putnam N."/>
            <person name="Stites J."/>
            <person name="Kuroki Y."/>
            <person name="Tanaka T."/>
            <person name="Michiue T."/>
            <person name="Watanabe M."/>
            <person name="Bogdanovic O."/>
            <person name="Lister R."/>
            <person name="Georgiou G."/>
            <person name="Paranjpe S.S."/>
            <person name="van Kruijsbergen I."/>
            <person name="Shu S."/>
            <person name="Carlson J."/>
            <person name="Kinoshita T."/>
            <person name="Ohta Y."/>
            <person name="Mawaribuchi S."/>
            <person name="Jenkins J."/>
            <person name="Grimwood J."/>
            <person name="Schmutz J."/>
            <person name="Mitros T."/>
            <person name="Mozaffari S.V."/>
            <person name="Suzuki Y."/>
            <person name="Haramoto Y."/>
            <person name="Yamamoto T.S."/>
            <person name="Takagi C."/>
            <person name="Heald R."/>
            <person name="Miller K."/>
            <person name="Haudenschild C."/>
            <person name="Kitzman J."/>
            <person name="Nakayama T."/>
            <person name="Izutsu Y."/>
            <person name="Robert J."/>
            <person name="Fortriede J."/>
            <person name="Burns K."/>
            <person name="Lotay V."/>
            <person name="Karimi K."/>
            <person name="Yasuoka Y."/>
            <person name="Dichmann D.S."/>
            <person name="Flajnik M.F."/>
            <person name="Houston D.W."/>
            <person name="Shendure J."/>
            <person name="DuPasquier L."/>
            <person name="Vize P.D."/>
            <person name="Zorn A.M."/>
            <person name="Ito M."/>
            <person name="Marcotte E.M."/>
            <person name="Wallingford J.B."/>
            <person name="Ito Y."/>
            <person name="Asashima M."/>
            <person name="Ueno N."/>
            <person name="Matsuda Y."/>
            <person name="Veenstra G.J."/>
            <person name="Fujiyama A."/>
            <person name="Harland R.M."/>
            <person name="Taira M."/>
            <person name="Rokhsar D.S."/>
        </authorList>
    </citation>
    <scope>NUCLEOTIDE SEQUENCE [LARGE SCALE GENOMIC DNA]</scope>
    <source>
        <strain evidence="3">J</strain>
    </source>
</reference>
<dbReference type="Proteomes" id="UP000694892">
    <property type="component" value="Chromosome 6S"/>
</dbReference>
<organism evidence="2 3">
    <name type="scientific">Xenopus laevis</name>
    <name type="common">African clawed frog</name>
    <dbReference type="NCBI Taxonomy" id="8355"/>
    <lineage>
        <taxon>Eukaryota</taxon>
        <taxon>Metazoa</taxon>
        <taxon>Chordata</taxon>
        <taxon>Craniata</taxon>
        <taxon>Vertebrata</taxon>
        <taxon>Euteleostomi</taxon>
        <taxon>Amphibia</taxon>
        <taxon>Batrachia</taxon>
        <taxon>Anura</taxon>
        <taxon>Pipoidea</taxon>
        <taxon>Pipidae</taxon>
        <taxon>Xenopodinae</taxon>
        <taxon>Xenopus</taxon>
        <taxon>Xenopus</taxon>
    </lineage>
</organism>
<evidence type="ECO:0000313" key="3">
    <source>
        <dbReference type="Proteomes" id="UP000694892"/>
    </source>
</evidence>
<sequence>MTRTNIQIQNNSLTRLRREPGYLLFLIFTSTGFSSGVLTANHCTLALCIHLSFRTPDKSPFAVLYIINPTQPFAMPHSHAQLWG</sequence>
<keyword evidence="1" id="KW-1133">Transmembrane helix</keyword>
<evidence type="ECO:0000313" key="2">
    <source>
        <dbReference type="EMBL" id="OCT75147.1"/>
    </source>
</evidence>
<keyword evidence="1" id="KW-0472">Membrane</keyword>
<dbReference type="AlphaFoldDB" id="A0A974CLN4"/>
<feature type="transmembrane region" description="Helical" evidence="1">
    <location>
        <begin position="21"/>
        <end position="40"/>
    </location>
</feature>
<accession>A0A974CLN4</accession>